<dbReference type="Gene3D" id="3.40.50.1010">
    <property type="entry name" value="5'-nuclease"/>
    <property type="match status" value="1"/>
</dbReference>
<dbReference type="Pfam" id="PF17146">
    <property type="entry name" value="PIN_6"/>
    <property type="match status" value="1"/>
</dbReference>
<feature type="binding site" evidence="8">
    <location>
        <position position="310"/>
    </location>
    <ligand>
        <name>Zn(2+)</name>
        <dbReference type="ChEBI" id="CHEBI:29105"/>
    </ligand>
</feature>
<dbReference type="GO" id="GO:0030490">
    <property type="term" value="P:maturation of SSU-rRNA"/>
    <property type="evidence" value="ECO:0007669"/>
    <property type="project" value="TreeGrafter"/>
</dbReference>
<dbReference type="FunFam" id="3.40.50.1010:FF:000020">
    <property type="entry name" value="20S-pre-rRNA D-site endonuclease NOB1"/>
    <property type="match status" value="1"/>
</dbReference>
<comment type="subcellular location">
    <subcellularLocation>
        <location evidence="7">Nucleus</location>
        <location evidence="7">Nucleolus</location>
    </subcellularLocation>
</comment>
<evidence type="ECO:0000256" key="8">
    <source>
        <dbReference type="PIRSR" id="PIRSR037125-1"/>
    </source>
</evidence>
<feature type="compositionally biased region" description="Acidic residues" evidence="9">
    <location>
        <begin position="213"/>
        <end position="222"/>
    </location>
</feature>
<dbReference type="InterPro" id="IPR036283">
    <property type="entry name" value="NOB1_Zf-like_sf"/>
</dbReference>
<dbReference type="Pfam" id="PF08772">
    <property type="entry name" value="Zn_ribbon_NOB1"/>
    <property type="match status" value="1"/>
</dbReference>
<evidence type="ECO:0000259" key="11">
    <source>
        <dbReference type="Pfam" id="PF17146"/>
    </source>
</evidence>
<dbReference type="PANTHER" id="PTHR12814:SF2">
    <property type="entry name" value="RNA-BINDING PROTEIN NOB1"/>
    <property type="match status" value="1"/>
</dbReference>
<sequence>MPSASTAAAAPAVVGSSAAAAPTALLPPATVIGRNDKVHTVVLDAAPLIQGQQLQAIATRHVTLPEVLREVRDRRAREMLARTTIEIDVVEPTPLGMAAVTHFAKLTGDLAALSRTDLRVLALTYDLSVAAHGGSAAHLRTTPAPRHTESLTLADAAAASHDAPASLSQNAAVYETEAEAEIDAENDDDDDAAEDVLVPVAQTDLPSEAPEAVNDDDDDSDGEWITSENLHRHRARDSGNILKDDDAVAPEVQEIPVACVTSDFAMQNVLLQMGLDLMSLDGLRIQQVRTTVLRCHACFKIYTKPTLDFCPACGGATLGRVTARVDADGQMRVFLKKNYKYNLRGTIYAIPDNLQNQHGDKIILQADQKEYRRAKTSAQRQQRKARQDADLFESEFIFMDKKSTGSGVVIGHGRRNPNVARRRKC</sequence>
<dbReference type="GO" id="GO:0046872">
    <property type="term" value="F:metal ion binding"/>
    <property type="evidence" value="ECO:0007669"/>
    <property type="project" value="UniProtKB-UniRule"/>
</dbReference>
<feature type="binding site" evidence="8">
    <location>
        <position position="295"/>
    </location>
    <ligand>
        <name>Zn(2+)</name>
        <dbReference type="ChEBI" id="CHEBI:29105"/>
    </ligand>
</feature>
<dbReference type="GO" id="GO:0005730">
    <property type="term" value="C:nucleolus"/>
    <property type="evidence" value="ECO:0007669"/>
    <property type="project" value="UniProtKB-SubCell"/>
</dbReference>
<dbReference type="EMBL" id="ML014146">
    <property type="protein sequence ID" value="RKP02326.1"/>
    <property type="molecule type" value="Genomic_DNA"/>
</dbReference>
<dbReference type="GO" id="GO:0016787">
    <property type="term" value="F:hydrolase activity"/>
    <property type="evidence" value="ECO:0007669"/>
    <property type="project" value="UniProtKB-KW"/>
</dbReference>
<reference evidence="13" key="1">
    <citation type="journal article" date="2018" name="Nat. Microbiol.">
        <title>Leveraging single-cell genomics to expand the fungal tree of life.</title>
        <authorList>
            <person name="Ahrendt S.R."/>
            <person name="Quandt C.A."/>
            <person name="Ciobanu D."/>
            <person name="Clum A."/>
            <person name="Salamov A."/>
            <person name="Andreopoulos B."/>
            <person name="Cheng J.F."/>
            <person name="Woyke T."/>
            <person name="Pelin A."/>
            <person name="Henrissat B."/>
            <person name="Reynolds N.K."/>
            <person name="Benny G.L."/>
            <person name="Smith M.E."/>
            <person name="James T.Y."/>
            <person name="Grigoriev I.V."/>
        </authorList>
    </citation>
    <scope>NUCLEOTIDE SEQUENCE [LARGE SCALE GENOMIC DNA]</scope>
    <source>
        <strain evidence="13">ATCC 52028</strain>
    </source>
</reference>
<evidence type="ECO:0000259" key="10">
    <source>
        <dbReference type="Pfam" id="PF08772"/>
    </source>
</evidence>
<dbReference type="GO" id="GO:0005737">
    <property type="term" value="C:cytoplasm"/>
    <property type="evidence" value="ECO:0007669"/>
    <property type="project" value="UniProtKB-ARBA"/>
</dbReference>
<evidence type="ECO:0000256" key="9">
    <source>
        <dbReference type="SAM" id="MobiDB-lite"/>
    </source>
</evidence>
<accession>A0A4P9XAG3</accession>
<dbReference type="InterPro" id="IPR017117">
    <property type="entry name" value="Nob1_euk"/>
</dbReference>
<feature type="domain" description="Ribonuclease PIN" evidence="11">
    <location>
        <begin position="41"/>
        <end position="127"/>
    </location>
</feature>
<dbReference type="Gene3D" id="6.20.210.10">
    <property type="entry name" value="Nin one binding (NOB1), Zn-ribbon-like"/>
    <property type="match status" value="1"/>
</dbReference>
<proteinExistence type="inferred from homology"/>
<evidence type="ECO:0000256" key="5">
    <source>
        <dbReference type="ARBA" id="ARBA00022833"/>
    </source>
</evidence>
<evidence type="ECO:0000256" key="1">
    <source>
        <dbReference type="ARBA" id="ARBA00005858"/>
    </source>
</evidence>
<evidence type="ECO:0000256" key="3">
    <source>
        <dbReference type="ARBA" id="ARBA00022723"/>
    </source>
</evidence>
<protein>
    <recommendedName>
        <fullName evidence="7">20S-pre-rRNA D-site endonuclease NOB1</fullName>
    </recommendedName>
</protein>
<feature type="region of interest" description="Disordered" evidence="9">
    <location>
        <begin position="200"/>
        <end position="223"/>
    </location>
</feature>
<feature type="domain" description="Nin one binding (NOB1) Zn-ribbon-like" evidence="10">
    <location>
        <begin position="285"/>
        <end position="353"/>
    </location>
</feature>
<keyword evidence="2" id="KW-0540">Nuclease</keyword>
<evidence type="ECO:0000313" key="12">
    <source>
        <dbReference type="EMBL" id="RKP02326.1"/>
    </source>
</evidence>
<keyword evidence="5 7" id="KW-0862">Zinc</keyword>
<dbReference type="GO" id="GO:0030688">
    <property type="term" value="C:preribosome, small subunit precursor"/>
    <property type="evidence" value="ECO:0007669"/>
    <property type="project" value="TreeGrafter"/>
</dbReference>
<evidence type="ECO:0000313" key="13">
    <source>
        <dbReference type="Proteomes" id="UP000274922"/>
    </source>
</evidence>
<keyword evidence="13" id="KW-1185">Reference proteome</keyword>
<dbReference type="AlphaFoldDB" id="A0A4P9XAG3"/>
<organism evidence="12 13">
    <name type="scientific">Caulochytrium protostelioides</name>
    <dbReference type="NCBI Taxonomy" id="1555241"/>
    <lineage>
        <taxon>Eukaryota</taxon>
        <taxon>Fungi</taxon>
        <taxon>Fungi incertae sedis</taxon>
        <taxon>Chytridiomycota</taxon>
        <taxon>Chytridiomycota incertae sedis</taxon>
        <taxon>Chytridiomycetes</taxon>
        <taxon>Caulochytriales</taxon>
        <taxon>Caulochytriaceae</taxon>
        <taxon>Caulochytrium</taxon>
    </lineage>
</organism>
<keyword evidence="6 7" id="KW-0539">Nucleus</keyword>
<dbReference type="OrthoDB" id="446759at2759"/>
<evidence type="ECO:0000256" key="7">
    <source>
        <dbReference type="PIRNR" id="PIRNR037125"/>
    </source>
</evidence>
<dbReference type="CDD" id="cd09876">
    <property type="entry name" value="PIN_Nob1-like"/>
    <property type="match status" value="1"/>
</dbReference>
<dbReference type="PANTHER" id="PTHR12814">
    <property type="entry name" value="RNA-BINDING PROTEIN NOB1"/>
    <property type="match status" value="1"/>
</dbReference>
<keyword evidence="3 7" id="KW-0479">Metal-binding</keyword>
<evidence type="ECO:0000256" key="2">
    <source>
        <dbReference type="ARBA" id="ARBA00022722"/>
    </source>
</evidence>
<dbReference type="Proteomes" id="UP000274922">
    <property type="component" value="Unassembled WGS sequence"/>
</dbReference>
<evidence type="ECO:0000256" key="6">
    <source>
        <dbReference type="ARBA" id="ARBA00023242"/>
    </source>
</evidence>
<comment type="function">
    <text evidence="7">Required for the synthesis of 40S ribosome subunits. Has a role in processing 20S pre-rRNA into the mature 18S rRNA, where it is required for cleavage at the 3' end of the mature 18S rRNA (D-site). Accompanies the 20S pre-rRNA from the nucleus to the cytoplasm.</text>
</comment>
<comment type="similarity">
    <text evidence="1 7">Belongs to the NOB1 family.</text>
</comment>
<dbReference type="InterPro" id="IPR014881">
    <property type="entry name" value="NOB1_Zn-bd"/>
</dbReference>
<keyword evidence="4" id="KW-0378">Hydrolase</keyword>
<dbReference type="InterPro" id="IPR039907">
    <property type="entry name" value="NOB1"/>
</dbReference>
<dbReference type="InterPro" id="IPR033411">
    <property type="entry name" value="Ribonuclease_PIN"/>
</dbReference>
<dbReference type="SUPFAM" id="SSF144206">
    <property type="entry name" value="NOB1 zinc finger-like"/>
    <property type="match status" value="1"/>
</dbReference>
<dbReference type="GO" id="GO:0004521">
    <property type="term" value="F:RNA endonuclease activity"/>
    <property type="evidence" value="ECO:0007669"/>
    <property type="project" value="UniProtKB-UniRule"/>
</dbReference>
<feature type="binding site" evidence="8">
    <location>
        <position position="313"/>
    </location>
    <ligand>
        <name>Zn(2+)</name>
        <dbReference type="ChEBI" id="CHEBI:29105"/>
    </ligand>
</feature>
<name>A0A4P9XAG3_9FUNG</name>
<evidence type="ECO:0000256" key="4">
    <source>
        <dbReference type="ARBA" id="ARBA00022801"/>
    </source>
</evidence>
<dbReference type="STRING" id="1555241.A0A4P9XAG3"/>
<gene>
    <name evidence="12" type="ORF">CXG81DRAFT_10886</name>
</gene>
<feature type="binding site" evidence="8">
    <location>
        <position position="298"/>
    </location>
    <ligand>
        <name>Zn(2+)</name>
        <dbReference type="ChEBI" id="CHEBI:29105"/>
    </ligand>
</feature>
<dbReference type="PIRSF" id="PIRSF037125">
    <property type="entry name" value="D-site_20S_pre-rRNA_nuclease"/>
    <property type="match status" value="1"/>
</dbReference>